<organism evidence="5 6">
    <name type="scientific">Frankia casuarinae (strain DSM 45818 / CECT 9043 / HFP020203 / CcI3)</name>
    <dbReference type="NCBI Taxonomy" id="106370"/>
    <lineage>
        <taxon>Bacteria</taxon>
        <taxon>Bacillati</taxon>
        <taxon>Actinomycetota</taxon>
        <taxon>Actinomycetes</taxon>
        <taxon>Frankiales</taxon>
        <taxon>Frankiaceae</taxon>
        <taxon>Frankia</taxon>
    </lineage>
</organism>
<keyword evidence="3" id="KW-0597">Phosphoprotein</keyword>
<name>Q2JDT5_FRACC</name>
<dbReference type="Pfam" id="PF00975">
    <property type="entry name" value="Thioesterase"/>
    <property type="match status" value="1"/>
</dbReference>
<dbReference type="InterPro" id="IPR020802">
    <property type="entry name" value="TesA-like"/>
</dbReference>
<dbReference type="Gene3D" id="3.40.50.12780">
    <property type="entry name" value="N-terminal domain of ligase-like"/>
    <property type="match status" value="1"/>
</dbReference>
<dbReference type="InterPro" id="IPR029058">
    <property type="entry name" value="AB_hydrolase_fold"/>
</dbReference>
<dbReference type="Proteomes" id="UP000001937">
    <property type="component" value="Chromosome"/>
</dbReference>
<dbReference type="InterPro" id="IPR000873">
    <property type="entry name" value="AMP-dep_synth/lig_dom"/>
</dbReference>
<dbReference type="InterPro" id="IPR042099">
    <property type="entry name" value="ANL_N_sf"/>
</dbReference>
<dbReference type="EMBL" id="CP000249">
    <property type="protein sequence ID" value="ABD10557.1"/>
    <property type="molecule type" value="Genomic_DNA"/>
</dbReference>
<dbReference type="SUPFAM" id="SSF53474">
    <property type="entry name" value="alpha/beta-Hydrolases"/>
    <property type="match status" value="1"/>
</dbReference>
<dbReference type="PANTHER" id="PTHR44845:SF6">
    <property type="entry name" value="BETA-ALANINE-ACTIVATING ENZYME"/>
    <property type="match status" value="1"/>
</dbReference>
<evidence type="ECO:0000256" key="2">
    <source>
        <dbReference type="ARBA" id="ARBA00022450"/>
    </source>
</evidence>
<dbReference type="Pfam" id="PF00501">
    <property type="entry name" value="AMP-binding"/>
    <property type="match status" value="1"/>
</dbReference>
<dbReference type="InterPro" id="IPR020845">
    <property type="entry name" value="AMP-binding_CS"/>
</dbReference>
<dbReference type="PROSITE" id="PS00455">
    <property type="entry name" value="AMP_BINDING"/>
    <property type="match status" value="1"/>
</dbReference>
<dbReference type="ESTHER" id="frasc-q2jdt5">
    <property type="family name" value="Thioesterase"/>
</dbReference>
<dbReference type="InterPro" id="IPR020806">
    <property type="entry name" value="PKS_PP-bd"/>
</dbReference>
<gene>
    <name evidence="5" type="ordered locus">Francci3_1178</name>
</gene>
<dbReference type="PANTHER" id="PTHR44845">
    <property type="entry name" value="CARRIER DOMAIN-CONTAINING PROTEIN"/>
    <property type="match status" value="1"/>
</dbReference>
<accession>Q2JDT5</accession>
<dbReference type="GO" id="GO:0016874">
    <property type="term" value="F:ligase activity"/>
    <property type="evidence" value="ECO:0007669"/>
    <property type="project" value="UniProtKB-KW"/>
</dbReference>
<dbReference type="eggNOG" id="COG3319">
    <property type="taxonomic scope" value="Bacteria"/>
</dbReference>
<dbReference type="SUPFAM" id="SSF47336">
    <property type="entry name" value="ACP-like"/>
    <property type="match status" value="1"/>
</dbReference>
<dbReference type="SMART" id="SM00823">
    <property type="entry name" value="PKS_PP"/>
    <property type="match status" value="1"/>
</dbReference>
<evidence type="ECO:0000313" key="6">
    <source>
        <dbReference type="Proteomes" id="UP000001937"/>
    </source>
</evidence>
<dbReference type="InterPro" id="IPR036736">
    <property type="entry name" value="ACP-like_sf"/>
</dbReference>
<keyword evidence="6" id="KW-1185">Reference proteome</keyword>
<dbReference type="PROSITE" id="PS50075">
    <property type="entry name" value="CARRIER"/>
    <property type="match status" value="1"/>
</dbReference>
<dbReference type="Pfam" id="PF13193">
    <property type="entry name" value="AMP-binding_C"/>
    <property type="match status" value="1"/>
</dbReference>
<evidence type="ECO:0000256" key="1">
    <source>
        <dbReference type="ARBA" id="ARBA00001957"/>
    </source>
</evidence>
<dbReference type="Gene3D" id="3.30.300.30">
    <property type="match status" value="1"/>
</dbReference>
<dbReference type="InterPro" id="IPR045851">
    <property type="entry name" value="AMP-bd_C_sf"/>
</dbReference>
<comment type="cofactor">
    <cofactor evidence="1">
        <name>pantetheine 4'-phosphate</name>
        <dbReference type="ChEBI" id="CHEBI:47942"/>
    </cofactor>
</comment>
<protein>
    <submittedName>
        <fullName evidence="5">AMP-dependent synthetase and ligase</fullName>
    </submittedName>
</protein>
<dbReference type="STRING" id="106370.Francci3_1178"/>
<dbReference type="InterPro" id="IPR006162">
    <property type="entry name" value="Ppantetheine_attach_site"/>
</dbReference>
<dbReference type="AlphaFoldDB" id="Q2JDT5"/>
<reference evidence="5 6" key="1">
    <citation type="journal article" date="2007" name="Genome Res.">
        <title>Genome characteristics of facultatively symbiotic Frankia sp. strains reflect host range and host plant biogeography.</title>
        <authorList>
            <person name="Normand P."/>
            <person name="Lapierre P."/>
            <person name="Tisa L.S."/>
            <person name="Gogarten J.P."/>
            <person name="Alloisio N."/>
            <person name="Bagnarol E."/>
            <person name="Bassi C.A."/>
            <person name="Berry A.M."/>
            <person name="Bickhart D.M."/>
            <person name="Choisne N."/>
            <person name="Couloux A."/>
            <person name="Cournoyer B."/>
            <person name="Cruveiller S."/>
            <person name="Daubin V."/>
            <person name="Demange N."/>
            <person name="Francino M.P."/>
            <person name="Goltsman E."/>
            <person name="Huang Y."/>
            <person name="Kopp O.R."/>
            <person name="Labarre L."/>
            <person name="Lapidus A."/>
            <person name="Lavire C."/>
            <person name="Marechal J."/>
            <person name="Martinez M."/>
            <person name="Mastronunzio J.E."/>
            <person name="Mullin B.C."/>
            <person name="Niemann J."/>
            <person name="Pujic P."/>
            <person name="Rawnsley T."/>
            <person name="Rouy Z."/>
            <person name="Schenowitz C."/>
            <person name="Sellstedt A."/>
            <person name="Tavares F."/>
            <person name="Tomkins J.P."/>
            <person name="Vallenet D."/>
            <person name="Valverde C."/>
            <person name="Wall L.G."/>
            <person name="Wang Y."/>
            <person name="Medigue C."/>
            <person name="Benson D.R."/>
        </authorList>
    </citation>
    <scope>NUCLEOTIDE SEQUENCE [LARGE SCALE GENOMIC DNA]</scope>
    <source>
        <strain evidence="6">DSM 45818 / CECT 9043 / CcI3</strain>
    </source>
</reference>
<keyword evidence="2" id="KW-0596">Phosphopantetheine</keyword>
<dbReference type="eggNOG" id="COG1020">
    <property type="taxonomic scope" value="Bacteria"/>
</dbReference>
<dbReference type="KEGG" id="fra:Francci3_1178"/>
<dbReference type="HOGENOM" id="CLU_000022_2_13_11"/>
<dbReference type="RefSeq" id="WP_011435624.1">
    <property type="nucleotide sequence ID" value="NC_007777.1"/>
</dbReference>
<dbReference type="GO" id="GO:0031177">
    <property type="term" value="F:phosphopantetheine binding"/>
    <property type="evidence" value="ECO:0007669"/>
    <property type="project" value="InterPro"/>
</dbReference>
<dbReference type="InterPro" id="IPR025110">
    <property type="entry name" value="AMP-bd_C"/>
</dbReference>
<dbReference type="PROSITE" id="PS00012">
    <property type="entry name" value="PHOSPHOPANTETHEINE"/>
    <property type="match status" value="1"/>
</dbReference>
<dbReference type="Gene3D" id="3.40.50.1820">
    <property type="entry name" value="alpha/beta hydrolase"/>
    <property type="match status" value="1"/>
</dbReference>
<dbReference type="Gene3D" id="1.10.1200.10">
    <property type="entry name" value="ACP-like"/>
    <property type="match status" value="1"/>
</dbReference>
<dbReference type="PhylomeDB" id="Q2JDT5"/>
<evidence type="ECO:0000259" key="4">
    <source>
        <dbReference type="PROSITE" id="PS50075"/>
    </source>
</evidence>
<evidence type="ECO:0000313" key="5">
    <source>
        <dbReference type="EMBL" id="ABD10557.1"/>
    </source>
</evidence>
<sequence>MALNESGRRASLAVATPEGGAFFPALHFDDLPASVVSRFREVATHLPDTPALVSPGVVMTFAEADRRTDDIAMAVLGRLDANEDGPVATLLPHSVAGLLGVLGVLKTGRPVVPLDPMVPAERMAQIVRQAGCVALLTDLGDSSVARSTVGLRPVGTNGSNATAESSVNPDALLAALAGGGPRHVLDLAAAAADGARWIAANGADAVWWPQPLVDDPACIVFTSGSTGAPKGVVWTNGTFLCDAYAGAERLGFAPGDRLALVLPYSFAAGITVVVFGLLNGAGVYAYDPRAAGLSGLADWISSQHLTALQTTPSLLRSLVGSLEPDQVLADLRIVTTCGEAVYGRDITALRPHVPPACTYVNWSGASEIASLGFFEVPPGTQPPAGTVPAGLPATGKEVVLRREDGTPADPGEVGDVEVTSAYLSAGYWGNAEMTTSRFTPLTDGRTTCRTGDVGRFEPNGTLILLGRRDAAVKIRGYLVEPSEVEAALLSSAEIAEAVVTAVAHPSARNRLVAYVVPAVHGNTLSPVRIRRRLREKLPVWMVPTTIIPLAELPRNERGKVDRGALPPPPEAPAVSARPRTQWEIVVADIWTRVLDLEEVGIGDDFMELGGDSLAANELLTLVAEKLGITMPSSALVDAPTLGEFARALSLAQQSGPRHPTVVPLRTTGSRPPLFCFAGAGALALGFHSLARRLGDDQPVYAFQAHGLERRGVPDWSVARTARRHLEIIRVLAPRGPYLLAGHSLGGLIAMEIAQQLAAAGEEVGFLSIMDTYLPASLRIESAGSGSAAGSGGAAGSSKAAEDHARGYRGRLARFTQKLLPEQRANFTSKATLKKMVQIPLTGVVQFGGLEQFDVFFNHGRLLERFYRPRPWPGRTLVYRSAENPDPEDAWSAFLTGSHDTHFVPCEHFYLLREPHIIKISEHFRAEIDRVVAGLTKTGRRADEGRLTATD</sequence>
<keyword evidence="5" id="KW-0436">Ligase</keyword>
<dbReference type="SMART" id="SM00824">
    <property type="entry name" value="PKS_TE"/>
    <property type="match status" value="1"/>
</dbReference>
<dbReference type="InterPro" id="IPR001031">
    <property type="entry name" value="Thioesterase"/>
</dbReference>
<feature type="domain" description="Carrier" evidence="4">
    <location>
        <begin position="577"/>
        <end position="652"/>
    </location>
</feature>
<proteinExistence type="predicted"/>
<evidence type="ECO:0000256" key="3">
    <source>
        <dbReference type="ARBA" id="ARBA00022553"/>
    </source>
</evidence>
<dbReference type="SUPFAM" id="SSF56801">
    <property type="entry name" value="Acetyl-CoA synthetase-like"/>
    <property type="match status" value="1"/>
</dbReference>
<dbReference type="InterPro" id="IPR009081">
    <property type="entry name" value="PP-bd_ACP"/>
</dbReference>
<dbReference type="Pfam" id="PF00550">
    <property type="entry name" value="PP-binding"/>
    <property type="match status" value="1"/>
</dbReference>